<comment type="caution">
    <text evidence="2">The sequence shown here is derived from an EMBL/GenBank/DDBJ whole genome shotgun (WGS) entry which is preliminary data.</text>
</comment>
<dbReference type="PANTHER" id="PTHR12110">
    <property type="entry name" value="HYDROXYPYRUVATE ISOMERASE"/>
    <property type="match status" value="1"/>
</dbReference>
<organism evidence="2 3">
    <name type="scientific">Pseudonocardia lutea</name>
    <dbReference type="NCBI Taxonomy" id="2172015"/>
    <lineage>
        <taxon>Bacteria</taxon>
        <taxon>Bacillati</taxon>
        <taxon>Actinomycetota</taxon>
        <taxon>Actinomycetes</taxon>
        <taxon>Pseudonocardiales</taxon>
        <taxon>Pseudonocardiaceae</taxon>
        <taxon>Pseudonocardia</taxon>
    </lineage>
</organism>
<reference evidence="3" key="1">
    <citation type="journal article" date="2019" name="Int. J. Syst. Evol. Microbiol.">
        <title>The Global Catalogue of Microorganisms (GCM) 10K type strain sequencing project: providing services to taxonomists for standard genome sequencing and annotation.</title>
        <authorList>
            <consortium name="The Broad Institute Genomics Platform"/>
            <consortium name="The Broad Institute Genome Sequencing Center for Infectious Disease"/>
            <person name="Wu L."/>
            <person name="Ma J."/>
        </authorList>
    </citation>
    <scope>NUCLEOTIDE SEQUENCE [LARGE SCALE GENOMIC DNA]</scope>
    <source>
        <strain evidence="3">CGMCC 4.7397</strain>
    </source>
</reference>
<evidence type="ECO:0000259" key="1">
    <source>
        <dbReference type="Pfam" id="PF01261"/>
    </source>
</evidence>
<dbReference type="PANTHER" id="PTHR12110:SF48">
    <property type="entry name" value="BLL3656 PROTEIN"/>
    <property type="match status" value="1"/>
</dbReference>
<proteinExistence type="predicted"/>
<dbReference type="Pfam" id="PF01261">
    <property type="entry name" value="AP_endonuc_2"/>
    <property type="match status" value="1"/>
</dbReference>
<name>A0ABW1I3U9_9PSEU</name>
<sequence length="280" mass="29838">MTTRAPGDPAADPQVETPLAMGAICFRDRPFDQILAAASASAFPGIGLTVGQCLSALERGISWDDLPSRIAGAGLRLAEFELVRLCEDGPVAAANRLVEELALALRPDRVHVAAFRGEAARIADEFAAVCERLAPVPVAVEFMPYSAVSSLDQARELVGTVAAPNAGIVLDVLHFFRSGGRIEQLDRDLLEAVVCIQLSDVVRRPGVRPIDEARHLRTYPGRGSLDIAGFLRAVREATDVVPPVSVEPVSDALESLPLGVVAEETMFSTLDVLDAAGWPR</sequence>
<dbReference type="Gene3D" id="3.20.20.150">
    <property type="entry name" value="Divalent-metal-dependent TIM barrel enzymes"/>
    <property type="match status" value="1"/>
</dbReference>
<dbReference type="GO" id="GO:0016853">
    <property type="term" value="F:isomerase activity"/>
    <property type="evidence" value="ECO:0007669"/>
    <property type="project" value="UniProtKB-KW"/>
</dbReference>
<evidence type="ECO:0000313" key="3">
    <source>
        <dbReference type="Proteomes" id="UP001596119"/>
    </source>
</evidence>
<accession>A0ABW1I3U9</accession>
<dbReference type="SUPFAM" id="SSF51658">
    <property type="entry name" value="Xylose isomerase-like"/>
    <property type="match status" value="1"/>
</dbReference>
<evidence type="ECO:0000313" key="2">
    <source>
        <dbReference type="EMBL" id="MFC5947463.1"/>
    </source>
</evidence>
<dbReference type="EMBL" id="JBHSQK010000007">
    <property type="protein sequence ID" value="MFC5947463.1"/>
    <property type="molecule type" value="Genomic_DNA"/>
</dbReference>
<gene>
    <name evidence="2" type="ORF">ACFQH9_04135</name>
</gene>
<protein>
    <submittedName>
        <fullName evidence="2">Sugar phosphate isomerase/epimerase family protein</fullName>
    </submittedName>
</protein>
<dbReference type="InterPro" id="IPR036237">
    <property type="entry name" value="Xyl_isomerase-like_sf"/>
</dbReference>
<keyword evidence="3" id="KW-1185">Reference proteome</keyword>
<dbReference type="Proteomes" id="UP001596119">
    <property type="component" value="Unassembled WGS sequence"/>
</dbReference>
<dbReference type="RefSeq" id="WP_379564341.1">
    <property type="nucleotide sequence ID" value="NZ_JBHSQK010000007.1"/>
</dbReference>
<dbReference type="InterPro" id="IPR013022">
    <property type="entry name" value="Xyl_isomerase-like_TIM-brl"/>
</dbReference>
<feature type="domain" description="Xylose isomerase-like TIM barrel" evidence="1">
    <location>
        <begin position="119"/>
        <end position="248"/>
    </location>
</feature>
<dbReference type="InterPro" id="IPR050312">
    <property type="entry name" value="IolE/XylAMocC-like"/>
</dbReference>
<keyword evidence="2" id="KW-0413">Isomerase</keyword>